<dbReference type="AlphaFoldDB" id="A0A2P5WYV3"/>
<name>A0A2P5WYV3_GOSBA</name>
<evidence type="ECO:0000313" key="2">
    <source>
        <dbReference type="Proteomes" id="UP000239757"/>
    </source>
</evidence>
<dbReference type="EMBL" id="KZ666097">
    <property type="protein sequence ID" value="PPR96221.1"/>
    <property type="molecule type" value="Genomic_DNA"/>
</dbReference>
<evidence type="ECO:0000313" key="1">
    <source>
        <dbReference type="EMBL" id="PPR96221.1"/>
    </source>
</evidence>
<organism evidence="1 2">
    <name type="scientific">Gossypium barbadense</name>
    <name type="common">Sea Island cotton</name>
    <name type="synonym">Hibiscus barbadensis</name>
    <dbReference type="NCBI Taxonomy" id="3634"/>
    <lineage>
        <taxon>Eukaryota</taxon>
        <taxon>Viridiplantae</taxon>
        <taxon>Streptophyta</taxon>
        <taxon>Embryophyta</taxon>
        <taxon>Tracheophyta</taxon>
        <taxon>Spermatophyta</taxon>
        <taxon>Magnoliopsida</taxon>
        <taxon>eudicotyledons</taxon>
        <taxon>Gunneridae</taxon>
        <taxon>Pentapetalae</taxon>
        <taxon>rosids</taxon>
        <taxon>malvids</taxon>
        <taxon>Malvales</taxon>
        <taxon>Malvaceae</taxon>
        <taxon>Malvoideae</taxon>
        <taxon>Gossypium</taxon>
    </lineage>
</organism>
<gene>
    <name evidence="1" type="ORF">GOBAR_AA24448</name>
</gene>
<proteinExistence type="predicted"/>
<sequence>MKNEKTTMHYGRHVKGSVKAPMVVGLQVYKESINFGVGKSHLGESSNGVGNEFLANQLSSVDMEGISILRISQNTFLLAFENHKVKKAMKREFWVLLDQVESKRGGL</sequence>
<reference evidence="1 2" key="1">
    <citation type="submission" date="2015-01" db="EMBL/GenBank/DDBJ databases">
        <title>Genome of allotetraploid Gossypium barbadense reveals genomic plasticity and fiber elongation in cotton evolution.</title>
        <authorList>
            <person name="Chen X."/>
            <person name="Liu X."/>
            <person name="Zhao B."/>
            <person name="Zheng H."/>
            <person name="Hu Y."/>
            <person name="Lu G."/>
            <person name="Yang C."/>
            <person name="Chen J."/>
            <person name="Shan C."/>
            <person name="Zhang L."/>
            <person name="Zhou Y."/>
            <person name="Wang L."/>
            <person name="Guo W."/>
            <person name="Bai Y."/>
            <person name="Ruan J."/>
            <person name="Shangguan X."/>
            <person name="Mao Y."/>
            <person name="Jiang J."/>
            <person name="Zhu Y."/>
            <person name="Lei J."/>
            <person name="Kang H."/>
            <person name="Chen S."/>
            <person name="He X."/>
            <person name="Wang R."/>
            <person name="Wang Y."/>
            <person name="Chen J."/>
            <person name="Wang L."/>
            <person name="Yu S."/>
            <person name="Wang B."/>
            <person name="Wei J."/>
            <person name="Song S."/>
            <person name="Lu X."/>
            <person name="Gao Z."/>
            <person name="Gu W."/>
            <person name="Deng X."/>
            <person name="Ma D."/>
            <person name="Wang S."/>
            <person name="Liang W."/>
            <person name="Fang L."/>
            <person name="Cai C."/>
            <person name="Zhu X."/>
            <person name="Zhou B."/>
            <person name="Zhang Y."/>
            <person name="Chen Z."/>
            <person name="Xu S."/>
            <person name="Zhu R."/>
            <person name="Wang S."/>
            <person name="Zhang T."/>
            <person name="Zhao G."/>
        </authorList>
    </citation>
    <scope>NUCLEOTIDE SEQUENCE [LARGE SCALE GENOMIC DNA]</scope>
    <source>
        <strain evidence="2">cv. Xinhai21</strain>
        <tissue evidence="1">Leaf</tissue>
    </source>
</reference>
<accession>A0A2P5WYV3</accession>
<protein>
    <submittedName>
        <fullName evidence="1">Uncharacterized protein</fullName>
    </submittedName>
</protein>
<dbReference type="Proteomes" id="UP000239757">
    <property type="component" value="Unassembled WGS sequence"/>
</dbReference>